<evidence type="ECO:0000256" key="4">
    <source>
        <dbReference type="ARBA" id="ARBA00022679"/>
    </source>
</evidence>
<dbReference type="InterPro" id="IPR037157">
    <property type="entry name" value="Acetyltransf_C_sf"/>
</dbReference>
<dbReference type="GO" id="GO:0009245">
    <property type="term" value="P:lipid A biosynthetic process"/>
    <property type="evidence" value="ECO:0007669"/>
    <property type="project" value="UniProtKB-KW"/>
</dbReference>
<dbReference type="Gene3D" id="1.20.1180.10">
    <property type="entry name" value="Udp N-acetylglucosamine O-acyltransferase, C-terminal domain"/>
    <property type="match status" value="1"/>
</dbReference>
<dbReference type="SUPFAM" id="SSF51161">
    <property type="entry name" value="Trimeric LpxA-like enzymes"/>
    <property type="match status" value="1"/>
</dbReference>
<dbReference type="CDD" id="cd03351">
    <property type="entry name" value="LbH_UDP-GlcNAc_AT"/>
    <property type="match status" value="1"/>
</dbReference>
<dbReference type="EMBL" id="PKTG01000053">
    <property type="protein sequence ID" value="PLX18726.1"/>
    <property type="molecule type" value="Genomic_DNA"/>
</dbReference>
<dbReference type="Proteomes" id="UP000234857">
    <property type="component" value="Unassembled WGS sequence"/>
</dbReference>
<dbReference type="AlphaFoldDB" id="A0A2N5ZJB3"/>
<organism evidence="9 10">
    <name type="scientific">Muiribacterium halophilum</name>
    <dbReference type="NCBI Taxonomy" id="2053465"/>
    <lineage>
        <taxon>Bacteria</taxon>
        <taxon>Candidatus Muiribacteriota</taxon>
        <taxon>Candidatus Muiribacteriia</taxon>
        <taxon>Candidatus Muiribacteriales</taxon>
        <taxon>Candidatus Muiribacteriaceae</taxon>
        <taxon>Candidatus Muiribacterium</taxon>
    </lineage>
</organism>
<proteinExistence type="predicted"/>
<reference evidence="9 10" key="1">
    <citation type="submission" date="2017-11" db="EMBL/GenBank/DDBJ databases">
        <title>Genome-resolved metagenomics identifies genetic mobility, metabolic interactions, and unexpected diversity in perchlorate-reducing communities.</title>
        <authorList>
            <person name="Barnum T.P."/>
            <person name="Figueroa I.A."/>
            <person name="Carlstrom C.I."/>
            <person name="Lucas L.N."/>
            <person name="Engelbrektson A.L."/>
            <person name="Coates J.D."/>
        </authorList>
    </citation>
    <scope>NUCLEOTIDE SEQUENCE [LARGE SCALE GENOMIC DNA]</scope>
    <source>
        <strain evidence="9">BM706</strain>
    </source>
</reference>
<evidence type="ECO:0000256" key="7">
    <source>
        <dbReference type="ARBA" id="ARBA00023315"/>
    </source>
</evidence>
<keyword evidence="2" id="KW-0444">Lipid biosynthesis</keyword>
<dbReference type="GO" id="GO:0008780">
    <property type="term" value="F:acyl-[acyl-carrier-protein]-UDP-N-acetylglucosamine O-acyltransferase activity"/>
    <property type="evidence" value="ECO:0007669"/>
    <property type="project" value="InterPro"/>
</dbReference>
<dbReference type="NCBIfam" id="TIGR01852">
    <property type="entry name" value="lipid_A_lpxA"/>
    <property type="match status" value="1"/>
</dbReference>
<comment type="caution">
    <text evidence="9">The sequence shown here is derived from an EMBL/GenBank/DDBJ whole genome shotgun (WGS) entry which is preliminary data.</text>
</comment>
<sequence>MNNNIDKRAIVCEGAVIGEGSIIEPNAYIGSNVIIGKNCKVMSNAYITGNTIIGDNNNIFPGAVIGTITQAIAYAGGESGVVIGNNNNIREFVTINATEGDRSDYTRIGDNNLIMAYAHMAHHTVVHNNVVLSNNATLAGHVTVDNNAIIGGLAAVHQFVRIGRFSMTGGKSKIIKDVLPYVKVDGNPSRVFALNIIGFERNGFSEDKIENLKKIFRILFRSGYNVSQALEQMKTMRCDESDEIIKFIKDSERGILFKRNRKS</sequence>
<dbReference type="Pfam" id="PF13720">
    <property type="entry name" value="Acetyltransf_11"/>
    <property type="match status" value="1"/>
</dbReference>
<protein>
    <submittedName>
        <fullName evidence="9">Acyl-[acyl-carrier-protein]--UDP-N-acetylglucosamine O-acyltransferase</fullName>
    </submittedName>
</protein>
<dbReference type="PANTHER" id="PTHR43480:SF1">
    <property type="entry name" value="ACYL-[ACYL-CARRIER-PROTEIN]--UDP-N-ACETYLGLUCOSAMINE O-ACYLTRANSFERASE, MITOCHONDRIAL-RELATED"/>
    <property type="match status" value="1"/>
</dbReference>
<evidence type="ECO:0000256" key="6">
    <source>
        <dbReference type="ARBA" id="ARBA00023098"/>
    </source>
</evidence>
<evidence type="ECO:0000256" key="2">
    <source>
        <dbReference type="ARBA" id="ARBA00022516"/>
    </source>
</evidence>
<dbReference type="InterPro" id="IPR029098">
    <property type="entry name" value="Acetyltransf_C"/>
</dbReference>
<dbReference type="InterPro" id="IPR011004">
    <property type="entry name" value="Trimer_LpxA-like_sf"/>
</dbReference>
<dbReference type="InterPro" id="IPR018357">
    <property type="entry name" value="Hexapep_transf_CS"/>
</dbReference>
<evidence type="ECO:0000256" key="1">
    <source>
        <dbReference type="ARBA" id="ARBA00022490"/>
    </source>
</evidence>
<dbReference type="InterPro" id="IPR010137">
    <property type="entry name" value="Lipid_A_LpxA"/>
</dbReference>
<keyword evidence="5" id="KW-0677">Repeat</keyword>
<evidence type="ECO:0000259" key="8">
    <source>
        <dbReference type="Pfam" id="PF13720"/>
    </source>
</evidence>
<dbReference type="InterPro" id="IPR001451">
    <property type="entry name" value="Hexapep"/>
</dbReference>
<feature type="domain" description="UDP N-acetylglucosamine O-acyltransferase C-terminal" evidence="8">
    <location>
        <begin position="177"/>
        <end position="255"/>
    </location>
</feature>
<keyword evidence="6" id="KW-0443">Lipid metabolism</keyword>
<dbReference type="Gene3D" id="2.160.10.10">
    <property type="entry name" value="Hexapeptide repeat proteins"/>
    <property type="match status" value="1"/>
</dbReference>
<dbReference type="GO" id="GO:0016020">
    <property type="term" value="C:membrane"/>
    <property type="evidence" value="ECO:0007669"/>
    <property type="project" value="GOC"/>
</dbReference>
<evidence type="ECO:0000313" key="9">
    <source>
        <dbReference type="EMBL" id="PLX18726.1"/>
    </source>
</evidence>
<name>A0A2N5ZJB3_MUIH1</name>
<keyword evidence="7 9" id="KW-0012">Acyltransferase</keyword>
<accession>A0A2N5ZJB3</accession>
<dbReference type="Pfam" id="PF00132">
    <property type="entry name" value="Hexapep"/>
    <property type="match status" value="2"/>
</dbReference>
<keyword evidence="3" id="KW-0441">Lipid A biosynthesis</keyword>
<keyword evidence="4 9" id="KW-0808">Transferase</keyword>
<dbReference type="PIRSF" id="PIRSF000456">
    <property type="entry name" value="UDP-GlcNAc_acltr"/>
    <property type="match status" value="1"/>
</dbReference>
<keyword evidence="1" id="KW-0963">Cytoplasm</keyword>
<dbReference type="PANTHER" id="PTHR43480">
    <property type="entry name" value="ACYL-[ACYL-CARRIER-PROTEIN]--UDP-N-ACETYLGLUCOSAMINE O-ACYLTRANSFERASE"/>
    <property type="match status" value="1"/>
</dbReference>
<gene>
    <name evidence="9" type="ORF">C0601_03900</name>
</gene>
<dbReference type="NCBIfam" id="NF003657">
    <property type="entry name" value="PRK05289.1"/>
    <property type="match status" value="1"/>
</dbReference>
<dbReference type="PROSITE" id="PS00101">
    <property type="entry name" value="HEXAPEP_TRANSFERASES"/>
    <property type="match status" value="1"/>
</dbReference>
<evidence type="ECO:0000256" key="3">
    <source>
        <dbReference type="ARBA" id="ARBA00022556"/>
    </source>
</evidence>
<evidence type="ECO:0000313" key="10">
    <source>
        <dbReference type="Proteomes" id="UP000234857"/>
    </source>
</evidence>
<evidence type="ECO:0000256" key="5">
    <source>
        <dbReference type="ARBA" id="ARBA00022737"/>
    </source>
</evidence>